<dbReference type="GO" id="GO:0160064">
    <property type="term" value="C:multi-pass translocon complex"/>
    <property type="evidence" value="ECO:0007669"/>
    <property type="project" value="UniProtKB-ARBA"/>
</dbReference>
<feature type="domain" description="NOMO-like ninth beta-sandwich" evidence="13">
    <location>
        <begin position="794"/>
        <end position="868"/>
    </location>
</feature>
<proteinExistence type="evidence at transcript level"/>
<evidence type="ECO:0000259" key="16">
    <source>
        <dbReference type="Pfam" id="PF23192"/>
    </source>
</evidence>
<dbReference type="Pfam" id="PF23192">
    <property type="entry name" value="NOMO_12th"/>
    <property type="match status" value="1"/>
</dbReference>
<feature type="domain" description="NOMO second beta-sandwich" evidence="14">
    <location>
        <begin position="123"/>
        <end position="211"/>
    </location>
</feature>
<dbReference type="Gene3D" id="2.60.40.1120">
    <property type="entry name" value="Carboxypeptidase-like, regulatory domain"/>
    <property type="match status" value="1"/>
</dbReference>
<evidence type="ECO:0000256" key="5">
    <source>
        <dbReference type="ARBA" id="ARBA00022989"/>
    </source>
</evidence>
<dbReference type="InterPro" id="IPR056190">
    <property type="entry name" value="NOMO_5th"/>
</dbReference>
<keyword evidence="5" id="KW-1133">Transmembrane helix</keyword>
<dbReference type="InterPro" id="IPR013784">
    <property type="entry name" value="Carb-bd-like_fold"/>
</dbReference>
<evidence type="ECO:0000256" key="2">
    <source>
        <dbReference type="ARBA" id="ARBA00022692"/>
    </source>
</evidence>
<dbReference type="FunFam" id="2.60.40.1120:FF:000001">
    <property type="entry name" value="Nodal modulator 1"/>
    <property type="match status" value="1"/>
</dbReference>
<dbReference type="InterPro" id="IPR051417">
    <property type="entry name" value="SDr/BOS_complex"/>
</dbReference>
<feature type="compositionally biased region" description="Basic and acidic residues" evidence="9">
    <location>
        <begin position="701"/>
        <end position="728"/>
    </location>
</feature>
<dbReference type="SUPFAM" id="SSF49464">
    <property type="entry name" value="Carboxypeptidase regulatory domain-like"/>
    <property type="match status" value="1"/>
</dbReference>
<evidence type="ECO:0000259" key="13">
    <source>
        <dbReference type="Pfam" id="PF22902"/>
    </source>
</evidence>
<dbReference type="GO" id="GO:0030246">
    <property type="term" value="F:carbohydrate binding"/>
    <property type="evidence" value="ECO:0007669"/>
    <property type="project" value="InterPro"/>
</dbReference>
<evidence type="ECO:0000259" key="15">
    <source>
        <dbReference type="Pfam" id="PF23141"/>
    </source>
</evidence>
<evidence type="ECO:0000259" key="17">
    <source>
        <dbReference type="Pfam" id="PF23193"/>
    </source>
</evidence>
<dbReference type="InterPro" id="IPR055074">
    <property type="entry name" value="NOMO1-3_2nd"/>
</dbReference>
<dbReference type="SUPFAM" id="SSF49452">
    <property type="entry name" value="Starch-binding domain-like"/>
    <property type="match status" value="3"/>
</dbReference>
<evidence type="ECO:0000259" key="18">
    <source>
        <dbReference type="Pfam" id="PF23194"/>
    </source>
</evidence>
<feature type="domain" description="NOMO-like N-terminal beta-sandwich" evidence="12">
    <location>
        <begin position="37"/>
        <end position="121"/>
    </location>
</feature>
<dbReference type="InterPro" id="IPR041033">
    <property type="entry name" value="SpaA_PFL_dom_1"/>
</dbReference>
<feature type="chain" id="PRO_5004640999" evidence="10">
    <location>
        <begin position="29"/>
        <end position="1217"/>
    </location>
</feature>
<dbReference type="GO" id="GO:0160063">
    <property type="term" value="P:multi-pass transmembrane protein insertion into ER membrane"/>
    <property type="evidence" value="ECO:0007669"/>
    <property type="project" value="UniProtKB-ARBA"/>
</dbReference>
<comment type="subcellular location">
    <subcellularLocation>
        <location evidence="1">Endoplasmic reticulum membrane</location>
        <topology evidence="1">Single-pass type I membrane protein</topology>
    </subcellularLocation>
</comment>
<sequence>MLGQWGSPAWGCCWWWVLCGALWAGAGGSEDIVVGCGGFVRSDVEINYSLIEIKLYTKHGTLKYQTDCAPNNGYFMIPLYDKGDFVLKIEPPLGWSFEPTSVDIHVDGINDICTKGGDINFVFTGFSVNGKVLSKGQALGPAGVLVALRSPSTGVTLQSTTTQPGGKYAFLKVLPGEYEVFASHPTWTLKEATTTVRVTSSNAYASSPLIVAGYNVSGSVRSDGEPMKGVMFLLFSSSVAKEDIMGCNSSPVDGFPARDDSLAYLCNVISKEDGTFTFQSLPSGKYAVIPFYRGERITFDVAPSKLDFVVEHDSLKIEPVFHVMGFSVTGRILNSPEGEGVPDATVFLNSQIKVTTRSDGSFRLENITTGTYTIQAHKDHLFFDTMTVKIAPNTPQLADIIVTEFSVCGQISVTRFPDSIKQITKYKVNMWPQEKEKAVLLTTETDARGGFCFKARPGLYVLQVIVPDAEVRAGLALKPKVFPVTVASKPVLDVIFSQFLASVSGKITCLDACGELMVILQSILRPGEKRSLQLTAKSISLAFTFENVLPGKYKMSIIQEDWCWKNKSLEIEVVEEDVSGIEFRQTGYMLRCSLSHAITLEFYQDGNGPENVGVYNLSKGVNRFCLSKPGVYEVTPRSCHRFEHEYYTYDTSAPSILTLTAIRHHVLGTITTDKLMDVMVTIRSSIDSEPDLVLGPLKSQQELRQEQQRAEIEARRQEREKKGPDEAVSKPPVQEVVEELLGPFHYDFSYWARSGEKITVTPSSKELLFYPPSIETVINGESCPGKLIEIYGKAGLFLEGQIHPELEGVEIIISEKGAPSPLITVFTDDKGSYSVGPLHSDLEYTVTAQKEGFVLSAVEETIGDFKAFALAGVTFEIKSEDGHPLAGVLLSLSGGTFRSNLLTQDNGMLTFANLSPGQYYFKPMMKEFRFEPSSQMIEVQEGQNLKIAIIGYRTAYSCYGTVSSLNGEPEQGIAVEAVGQGQCAIYGEDTVTDEEGRFRLRGLLPSCLYHIKLKAEGNDHIERALPQYSAIQVGSDDVDNVNIVAFRQINQFDLSGNVITHSKYLPTLWVKLYKSENLDNPVHTVSLGQSLFFHFPPLLRDGENYMVLLDSTLSKSQYDYTLPQVSFTTIGYHKHITLVFNPTRKLPEQDIAQGSYIALPLTLLLLLAGYNHDKLIPLLLQLTSRLQGVCALGQAGADTGGLEDIKRQAKKQKTRRT</sequence>
<keyword evidence="7" id="KW-0325">Glycoprotein</keyword>
<feature type="domain" description="NOMO fifth transthyretin-like" evidence="18">
    <location>
        <begin position="406"/>
        <end position="496"/>
    </location>
</feature>
<feature type="domain" description="SpaA-like prealbumin fold" evidence="11">
    <location>
        <begin position="869"/>
        <end position="943"/>
    </location>
</feature>
<reference evidence="19" key="1">
    <citation type="journal article" date="2013" name="BMC Genomics">
        <title>The venom-gland transcriptome of the eastern coral snake (Micrurus fulvius) reveals high venom complexity in the intragenomic evolution of venoms.</title>
        <authorList>
            <person name="Margres M.J."/>
            <person name="Aronow K."/>
            <person name="Loyacano J."/>
            <person name="Rokyta D.R."/>
        </authorList>
    </citation>
    <scope>NUCLEOTIDE SEQUENCE</scope>
    <source>
        <tissue evidence="19">Venom gland</tissue>
    </source>
</reference>
<evidence type="ECO:0000313" key="19">
    <source>
        <dbReference type="EMBL" id="JAB53796.1"/>
    </source>
</evidence>
<dbReference type="Pfam" id="PF13620">
    <property type="entry name" value="CarboxypepD_reg"/>
    <property type="match status" value="1"/>
</dbReference>
<dbReference type="InterPro" id="IPR055075">
    <property type="entry name" value="NOMO-like_N"/>
</dbReference>
<dbReference type="Pfam" id="PF23194">
    <property type="entry name" value="NOMO_5th"/>
    <property type="match status" value="1"/>
</dbReference>
<dbReference type="InterPro" id="IPR056191">
    <property type="entry name" value="NOMO_12th"/>
</dbReference>
<evidence type="ECO:0000256" key="6">
    <source>
        <dbReference type="ARBA" id="ARBA00023136"/>
    </source>
</evidence>
<dbReference type="PANTHER" id="PTHR23303">
    <property type="entry name" value="CARBOXYPEPTIDASE REGULATORY REGION-CONTAINING"/>
    <property type="match status" value="1"/>
</dbReference>
<name>U3FWI3_MICFL</name>
<dbReference type="InterPro" id="IPR013783">
    <property type="entry name" value="Ig-like_fold"/>
</dbReference>
<evidence type="ECO:0000256" key="3">
    <source>
        <dbReference type="ARBA" id="ARBA00022729"/>
    </source>
</evidence>
<feature type="region of interest" description="Disordered" evidence="9">
    <location>
        <begin position="696"/>
        <end position="731"/>
    </location>
</feature>
<evidence type="ECO:0000256" key="1">
    <source>
        <dbReference type="ARBA" id="ARBA00004115"/>
    </source>
</evidence>
<dbReference type="Pfam" id="PF22904">
    <property type="entry name" value="NOMO1-like_2nd"/>
    <property type="match status" value="1"/>
</dbReference>
<dbReference type="InterPro" id="IPR056189">
    <property type="entry name" value="NOMO_3rd"/>
</dbReference>
<dbReference type="Pfam" id="PF23193">
    <property type="entry name" value="NOMO_3rd"/>
    <property type="match status" value="1"/>
</dbReference>
<keyword evidence="4" id="KW-0256">Endoplasmic reticulum</keyword>
<dbReference type="InterPro" id="IPR055073">
    <property type="entry name" value="NOMO1-like_9th"/>
</dbReference>
<dbReference type="Pfam" id="PF17802">
    <property type="entry name" value="SpaA"/>
    <property type="match status" value="1"/>
</dbReference>
<dbReference type="Gene3D" id="2.60.40.10">
    <property type="entry name" value="Immunoglobulins"/>
    <property type="match status" value="1"/>
</dbReference>
<accession>U3FWI3</accession>
<feature type="signal peptide" evidence="10">
    <location>
        <begin position="1"/>
        <end position="28"/>
    </location>
</feature>
<dbReference type="PANTHER" id="PTHR23303:SF14">
    <property type="entry name" value="BOS COMPLEX SUBUNIT NOMO1-RELATED"/>
    <property type="match status" value="1"/>
</dbReference>
<dbReference type="InterPro" id="IPR008969">
    <property type="entry name" value="CarboxyPept-like_regulatory"/>
</dbReference>
<dbReference type="Pfam" id="PF23141">
    <property type="entry name" value="Ig_NOMO"/>
    <property type="match status" value="1"/>
</dbReference>
<dbReference type="Pfam" id="PF22902">
    <property type="entry name" value="NOMO1-like_9th"/>
    <property type="match status" value="1"/>
</dbReference>
<evidence type="ECO:0000259" key="11">
    <source>
        <dbReference type="Pfam" id="PF17802"/>
    </source>
</evidence>
<dbReference type="InterPro" id="IPR056319">
    <property type="entry name" value="NOMO_7th"/>
</dbReference>
<dbReference type="AlphaFoldDB" id="U3FWI3"/>
<feature type="domain" description="NOMO third transthyretin-like" evidence="17">
    <location>
        <begin position="222"/>
        <end position="322"/>
    </location>
</feature>
<feature type="domain" description="NOMO seventh transthyretin-like" evidence="15">
    <location>
        <begin position="590"/>
        <end position="662"/>
    </location>
</feature>
<organism evidence="19">
    <name type="scientific">Micrurus fulvius</name>
    <name type="common">Eastern coral snake</name>
    <name type="synonym">Coluber fulvius</name>
    <dbReference type="NCBI Taxonomy" id="8637"/>
    <lineage>
        <taxon>Eukaryota</taxon>
        <taxon>Metazoa</taxon>
        <taxon>Chordata</taxon>
        <taxon>Craniata</taxon>
        <taxon>Vertebrata</taxon>
        <taxon>Euteleostomi</taxon>
        <taxon>Lepidosauria</taxon>
        <taxon>Squamata</taxon>
        <taxon>Bifurcata</taxon>
        <taxon>Unidentata</taxon>
        <taxon>Episquamata</taxon>
        <taxon>Toxicofera</taxon>
        <taxon>Serpentes</taxon>
        <taxon>Colubroidea</taxon>
        <taxon>Elapidae</taxon>
        <taxon>Elapinae</taxon>
        <taxon>Micrurus</taxon>
    </lineage>
</organism>
<evidence type="ECO:0000256" key="9">
    <source>
        <dbReference type="SAM" id="MobiDB-lite"/>
    </source>
</evidence>
<dbReference type="GO" id="GO:0043022">
    <property type="term" value="F:ribosome binding"/>
    <property type="evidence" value="ECO:0007669"/>
    <property type="project" value="UniProtKB-ARBA"/>
</dbReference>
<protein>
    <submittedName>
        <fullName evidence="19">Nodal modulator 1</fullName>
    </submittedName>
</protein>
<comment type="function">
    <text evidence="8">Component of the multi-pass translocon (MPT) complex that mediates insertion of multi-pass membrane proteins into the lipid bilayer of membranes. The MPT complex takes over after the SEC61 complex: following membrane insertion of the first few transmembrane segments of proteins by the SEC61 complex, the MPT complex occludes the lateral gate of the SEC61 complex to promote insertion of subsequent transmembrane regions.</text>
</comment>
<feature type="domain" description="NOMO C-terminal transthyretin-like" evidence="16">
    <location>
        <begin position="1049"/>
        <end position="1142"/>
    </location>
</feature>
<dbReference type="EMBL" id="GAEP01001025">
    <property type="protein sequence ID" value="JAB53796.1"/>
    <property type="molecule type" value="mRNA"/>
</dbReference>
<keyword evidence="6" id="KW-0472">Membrane</keyword>
<evidence type="ECO:0000256" key="8">
    <source>
        <dbReference type="ARBA" id="ARBA00056484"/>
    </source>
</evidence>
<dbReference type="GO" id="GO:0005789">
    <property type="term" value="C:endoplasmic reticulum membrane"/>
    <property type="evidence" value="ECO:0007669"/>
    <property type="project" value="UniProtKB-SubCell"/>
</dbReference>
<keyword evidence="3 10" id="KW-0732">Signal</keyword>
<evidence type="ECO:0000256" key="10">
    <source>
        <dbReference type="SAM" id="SignalP"/>
    </source>
</evidence>
<dbReference type="Pfam" id="PF22898">
    <property type="entry name" value="NOMO1-like_1st"/>
    <property type="match status" value="1"/>
</dbReference>
<evidence type="ECO:0000256" key="7">
    <source>
        <dbReference type="ARBA" id="ARBA00023180"/>
    </source>
</evidence>
<evidence type="ECO:0000256" key="4">
    <source>
        <dbReference type="ARBA" id="ARBA00022824"/>
    </source>
</evidence>
<keyword evidence="2" id="KW-0812">Transmembrane</keyword>
<evidence type="ECO:0000259" key="14">
    <source>
        <dbReference type="Pfam" id="PF22904"/>
    </source>
</evidence>
<evidence type="ECO:0000259" key="12">
    <source>
        <dbReference type="Pfam" id="PF22898"/>
    </source>
</evidence>